<dbReference type="Gene3D" id="3.30.230.10">
    <property type="match status" value="1"/>
</dbReference>
<gene>
    <name evidence="4" type="primary">rps9</name>
    <name evidence="6" type="ORF">SCAL_000107</name>
</gene>
<dbReference type="NCBIfam" id="TIGR03627">
    <property type="entry name" value="uS9_arch"/>
    <property type="match status" value="1"/>
</dbReference>
<dbReference type="SUPFAM" id="SSF54211">
    <property type="entry name" value="Ribosomal protein S5 domain 2-like"/>
    <property type="match status" value="1"/>
</dbReference>
<dbReference type="GO" id="GO:0006412">
    <property type="term" value="P:translation"/>
    <property type="evidence" value="ECO:0007669"/>
    <property type="project" value="UniProtKB-UniRule"/>
</dbReference>
<evidence type="ECO:0000256" key="4">
    <source>
        <dbReference type="HAMAP-Rule" id="MF_00532"/>
    </source>
</evidence>
<proteinExistence type="inferred from homology"/>
<dbReference type="GO" id="GO:0000462">
    <property type="term" value="P:maturation of SSU-rRNA from tricistronic rRNA transcript (SSU-rRNA, 5.8S rRNA, LSU-rRNA)"/>
    <property type="evidence" value="ECO:0007669"/>
    <property type="project" value="TreeGrafter"/>
</dbReference>
<dbReference type="PANTHER" id="PTHR21569:SF16">
    <property type="entry name" value="RIBOSOMAL PROTEIN S16"/>
    <property type="match status" value="1"/>
</dbReference>
<dbReference type="Pfam" id="PF00380">
    <property type="entry name" value="Ribosomal_S9"/>
    <property type="match status" value="1"/>
</dbReference>
<dbReference type="InterPro" id="IPR000754">
    <property type="entry name" value="Ribosomal_uS9"/>
</dbReference>
<evidence type="ECO:0000256" key="3">
    <source>
        <dbReference type="ARBA" id="ARBA00023274"/>
    </source>
</evidence>
<evidence type="ECO:0000256" key="5">
    <source>
        <dbReference type="RuleBase" id="RU003815"/>
    </source>
</evidence>
<sequence length="142" mass="16218">MKKIINSSGKRKTAIARAVFKPGKGRVRIDKVPLDILRPELARLRIMEPLLIAQYTFDKDYLKGIDIDVNVRGGGFMGQANAVRTAIARGLVEWIDDIEERSQLKSAFLEFDRNLLVNDMRRKEAKKFGGRGARARKQKSYR</sequence>
<dbReference type="InterPro" id="IPR019958">
    <property type="entry name" value="Ribosomal_uS9_archaeal"/>
</dbReference>
<comment type="caution">
    <text evidence="6">The sequence shown here is derived from an EMBL/GenBank/DDBJ whole genome shotgun (WGS) entry which is preliminary data.</text>
</comment>
<keyword evidence="3 4" id="KW-0687">Ribonucleoprotein</keyword>
<dbReference type="GO" id="GO:0003723">
    <property type="term" value="F:RNA binding"/>
    <property type="evidence" value="ECO:0007669"/>
    <property type="project" value="TreeGrafter"/>
</dbReference>
<accession>A0A1F2PCM0</accession>
<dbReference type="GO" id="GO:0022627">
    <property type="term" value="C:cytosolic small ribosomal subunit"/>
    <property type="evidence" value="ECO:0007669"/>
    <property type="project" value="UniProtKB-UniRule"/>
</dbReference>
<comment type="similarity">
    <text evidence="1 4 5">Belongs to the universal ribosomal protein uS9 family.</text>
</comment>
<dbReference type="PANTHER" id="PTHR21569">
    <property type="entry name" value="RIBOSOMAL PROTEIN S9"/>
    <property type="match status" value="1"/>
</dbReference>
<evidence type="ECO:0000256" key="1">
    <source>
        <dbReference type="ARBA" id="ARBA00005251"/>
    </source>
</evidence>
<organism evidence="6 7">
    <name type="scientific">Candidatus Syntropharchaeum caldarium</name>
    <dbReference type="NCBI Taxonomy" id="1838285"/>
    <lineage>
        <taxon>Archaea</taxon>
        <taxon>Methanobacteriati</taxon>
        <taxon>Methanobacteriota</taxon>
        <taxon>Stenosarchaea group</taxon>
        <taxon>Methanomicrobia</taxon>
        <taxon>Methanosarcinales</taxon>
        <taxon>ANME-2 cluster</taxon>
        <taxon>Candidatus Syntropharchaeum</taxon>
    </lineage>
</organism>
<dbReference type="EMBL" id="LYOS01000001">
    <property type="protein sequence ID" value="OFV68431.1"/>
    <property type="molecule type" value="Genomic_DNA"/>
</dbReference>
<evidence type="ECO:0000256" key="2">
    <source>
        <dbReference type="ARBA" id="ARBA00022980"/>
    </source>
</evidence>
<dbReference type="AlphaFoldDB" id="A0A1F2PCM0"/>
<dbReference type="GO" id="GO:0003735">
    <property type="term" value="F:structural constituent of ribosome"/>
    <property type="evidence" value="ECO:0007669"/>
    <property type="project" value="UniProtKB-UniRule"/>
</dbReference>
<dbReference type="Proteomes" id="UP000186940">
    <property type="component" value="Unassembled WGS sequence"/>
</dbReference>
<dbReference type="HAMAP" id="MF_00532_A">
    <property type="entry name" value="Ribosomal_uS9_A"/>
    <property type="match status" value="1"/>
</dbReference>
<dbReference type="PATRIC" id="fig|1838285.3.peg.112"/>
<dbReference type="InterPro" id="IPR020574">
    <property type="entry name" value="Ribosomal_uS9_CS"/>
</dbReference>
<evidence type="ECO:0000313" key="6">
    <source>
        <dbReference type="EMBL" id="OFV68431.1"/>
    </source>
</evidence>
<evidence type="ECO:0000313" key="7">
    <source>
        <dbReference type="Proteomes" id="UP000186940"/>
    </source>
</evidence>
<reference evidence="6" key="1">
    <citation type="submission" date="2016-05" db="EMBL/GenBank/DDBJ databases">
        <title>Microbial consortia oxidize butane by reversing methanogenesis.</title>
        <authorList>
            <person name="Laso-Perez R."/>
            <person name="Richter M."/>
            <person name="Wegener G."/>
            <person name="Musat F."/>
        </authorList>
    </citation>
    <scope>NUCLEOTIDE SEQUENCE [LARGE SCALE GENOMIC DNA]</scope>
    <source>
        <strain evidence="6">BOX2</strain>
    </source>
</reference>
<dbReference type="InterPro" id="IPR020568">
    <property type="entry name" value="Ribosomal_Su5_D2-typ_SF"/>
</dbReference>
<dbReference type="STRING" id="1838285.SCAL_000107"/>
<dbReference type="NCBIfam" id="NF001749">
    <property type="entry name" value="PRK00474.1"/>
    <property type="match status" value="1"/>
</dbReference>
<dbReference type="PROSITE" id="PS00360">
    <property type="entry name" value="RIBOSOMAL_S9"/>
    <property type="match status" value="1"/>
</dbReference>
<keyword evidence="7" id="KW-1185">Reference proteome</keyword>
<name>A0A1F2PCM0_9EURY</name>
<dbReference type="InterPro" id="IPR014721">
    <property type="entry name" value="Ribsml_uS5_D2-typ_fold_subgr"/>
</dbReference>
<keyword evidence="2 4" id="KW-0689">Ribosomal protein</keyword>
<protein>
    <recommendedName>
        <fullName evidence="4">Small ribosomal subunit protein uS9</fullName>
    </recommendedName>
</protein>